<sequence length="79" mass="8322">MPRGMPKTLMSLGRYGGPNDGRDDSCGGGGRDSPWVVGLDEQIEDFILEKLVHDCGTPNSTQNPTPTSTAPSSSNATRS</sequence>
<protein>
    <submittedName>
        <fullName evidence="2">Uncharacterized protein</fullName>
    </submittedName>
</protein>
<keyword evidence="3" id="KW-1185">Reference proteome</keyword>
<accession>A0AAV9EA51</accession>
<dbReference type="AlphaFoldDB" id="A0AAV9EA51"/>
<dbReference type="EMBL" id="JAUJYO010000008">
    <property type="protein sequence ID" value="KAK1310247.1"/>
    <property type="molecule type" value="Genomic_DNA"/>
</dbReference>
<reference evidence="2" key="1">
    <citation type="journal article" date="2023" name="Nat. Commun.">
        <title>Diploid and tetraploid genomes of Acorus and the evolution of monocots.</title>
        <authorList>
            <person name="Ma L."/>
            <person name="Liu K.W."/>
            <person name="Li Z."/>
            <person name="Hsiao Y.Y."/>
            <person name="Qi Y."/>
            <person name="Fu T."/>
            <person name="Tang G.D."/>
            <person name="Zhang D."/>
            <person name="Sun W.H."/>
            <person name="Liu D.K."/>
            <person name="Li Y."/>
            <person name="Chen G.Z."/>
            <person name="Liu X.D."/>
            <person name="Liao X.Y."/>
            <person name="Jiang Y.T."/>
            <person name="Yu X."/>
            <person name="Hao Y."/>
            <person name="Huang J."/>
            <person name="Zhao X.W."/>
            <person name="Ke S."/>
            <person name="Chen Y.Y."/>
            <person name="Wu W.L."/>
            <person name="Hsu J.L."/>
            <person name="Lin Y.F."/>
            <person name="Huang M.D."/>
            <person name="Li C.Y."/>
            <person name="Huang L."/>
            <person name="Wang Z.W."/>
            <person name="Zhao X."/>
            <person name="Zhong W.Y."/>
            <person name="Peng D.H."/>
            <person name="Ahmad S."/>
            <person name="Lan S."/>
            <person name="Zhang J.S."/>
            <person name="Tsai W.C."/>
            <person name="Van de Peer Y."/>
            <person name="Liu Z.J."/>
        </authorList>
    </citation>
    <scope>NUCLEOTIDE SEQUENCE</scope>
    <source>
        <strain evidence="2">CP</strain>
    </source>
</reference>
<organism evidence="2 3">
    <name type="scientific">Acorus calamus</name>
    <name type="common">Sweet flag</name>
    <dbReference type="NCBI Taxonomy" id="4465"/>
    <lineage>
        <taxon>Eukaryota</taxon>
        <taxon>Viridiplantae</taxon>
        <taxon>Streptophyta</taxon>
        <taxon>Embryophyta</taxon>
        <taxon>Tracheophyta</taxon>
        <taxon>Spermatophyta</taxon>
        <taxon>Magnoliopsida</taxon>
        <taxon>Liliopsida</taxon>
        <taxon>Acoraceae</taxon>
        <taxon>Acorus</taxon>
    </lineage>
</organism>
<feature type="compositionally biased region" description="Low complexity" evidence="1">
    <location>
        <begin position="57"/>
        <end position="79"/>
    </location>
</feature>
<name>A0AAV9EA51_ACOCL</name>
<evidence type="ECO:0000256" key="1">
    <source>
        <dbReference type="SAM" id="MobiDB-lite"/>
    </source>
</evidence>
<proteinExistence type="predicted"/>
<feature type="region of interest" description="Disordered" evidence="1">
    <location>
        <begin position="54"/>
        <end position="79"/>
    </location>
</feature>
<reference evidence="2" key="2">
    <citation type="submission" date="2023-06" db="EMBL/GenBank/DDBJ databases">
        <authorList>
            <person name="Ma L."/>
            <person name="Liu K.-W."/>
            <person name="Li Z."/>
            <person name="Hsiao Y.-Y."/>
            <person name="Qi Y."/>
            <person name="Fu T."/>
            <person name="Tang G."/>
            <person name="Zhang D."/>
            <person name="Sun W.-H."/>
            <person name="Liu D.-K."/>
            <person name="Li Y."/>
            <person name="Chen G.-Z."/>
            <person name="Liu X.-D."/>
            <person name="Liao X.-Y."/>
            <person name="Jiang Y.-T."/>
            <person name="Yu X."/>
            <person name="Hao Y."/>
            <person name="Huang J."/>
            <person name="Zhao X.-W."/>
            <person name="Ke S."/>
            <person name="Chen Y.-Y."/>
            <person name="Wu W.-L."/>
            <person name="Hsu J.-L."/>
            <person name="Lin Y.-F."/>
            <person name="Huang M.-D."/>
            <person name="Li C.-Y."/>
            <person name="Huang L."/>
            <person name="Wang Z.-W."/>
            <person name="Zhao X."/>
            <person name="Zhong W.-Y."/>
            <person name="Peng D.-H."/>
            <person name="Ahmad S."/>
            <person name="Lan S."/>
            <person name="Zhang J.-S."/>
            <person name="Tsai W.-C."/>
            <person name="Van De Peer Y."/>
            <person name="Liu Z.-J."/>
        </authorList>
    </citation>
    <scope>NUCLEOTIDE SEQUENCE</scope>
    <source>
        <strain evidence="2">CP</strain>
        <tissue evidence="2">Leaves</tissue>
    </source>
</reference>
<comment type="caution">
    <text evidence="2">The sequence shown here is derived from an EMBL/GenBank/DDBJ whole genome shotgun (WGS) entry which is preliminary data.</text>
</comment>
<gene>
    <name evidence="2" type="ORF">QJS10_CPA08g00470</name>
</gene>
<dbReference type="Proteomes" id="UP001180020">
    <property type="component" value="Unassembled WGS sequence"/>
</dbReference>
<evidence type="ECO:0000313" key="3">
    <source>
        <dbReference type="Proteomes" id="UP001180020"/>
    </source>
</evidence>
<feature type="region of interest" description="Disordered" evidence="1">
    <location>
        <begin position="1"/>
        <end position="36"/>
    </location>
</feature>
<evidence type="ECO:0000313" key="2">
    <source>
        <dbReference type="EMBL" id="KAK1310247.1"/>
    </source>
</evidence>